<feature type="compositionally biased region" description="Polar residues" evidence="3">
    <location>
        <begin position="699"/>
        <end position="722"/>
    </location>
</feature>
<dbReference type="PANTHER" id="PTHR45743:SF2">
    <property type="entry name" value="POTASSIUM CHANNEL AKT1"/>
    <property type="match status" value="1"/>
</dbReference>
<dbReference type="AlphaFoldDB" id="A0AAV1IJB3"/>
<dbReference type="GO" id="GO:0005249">
    <property type="term" value="F:voltage-gated potassium channel activity"/>
    <property type="evidence" value="ECO:0007669"/>
    <property type="project" value="InterPro"/>
</dbReference>
<comment type="caution">
    <text evidence="6">The sequence shown here is derived from an EMBL/GenBank/DDBJ whole genome shotgun (WGS) entry which is preliminary data.</text>
</comment>
<protein>
    <recommendedName>
        <fullName evidence="5">Cyclic nucleotide-binding domain-containing protein</fullName>
    </recommendedName>
</protein>
<dbReference type="Pfam" id="PF00027">
    <property type="entry name" value="cNMP_binding"/>
    <property type="match status" value="1"/>
</dbReference>
<feature type="transmembrane region" description="Helical" evidence="4">
    <location>
        <begin position="388"/>
        <end position="412"/>
    </location>
</feature>
<gene>
    <name evidence="6" type="ORF">CVIRNUC_010440</name>
</gene>
<feature type="transmembrane region" description="Helical" evidence="4">
    <location>
        <begin position="271"/>
        <end position="288"/>
    </location>
</feature>
<keyword evidence="4" id="KW-0472">Membrane</keyword>
<dbReference type="GO" id="GO:0034702">
    <property type="term" value="C:monoatomic ion channel complex"/>
    <property type="evidence" value="ECO:0007669"/>
    <property type="project" value="UniProtKB-KW"/>
</dbReference>
<dbReference type="Gene3D" id="1.10.287.630">
    <property type="entry name" value="Helix hairpin bin"/>
    <property type="match status" value="1"/>
</dbReference>
<sequence length="742" mass="82220">MGGKHSKQTKPKDQNYSVAAALAADEDPVQQAFVQRRTTLTQEQWDKFLSRDAHASNASLSTLWTSVGHGHGTNKGSSGKSDAPVSYKGSIMYGSKKMRDVEADENGNPVTHGRLRRSIFGLPLGSPLTRLYKSWSTLILMLDLVYTAFLVPILVGFEISDVDFGWGCLVNLIAGAFYFGELLLGFHVGFVGKLNARKKLVMDGKAVAWFYICRGQFYVDTITAVAWIAQICLIIITVSGRVDLSGSSVTTIYQIIRILRMIRFVSLMNRLYAAAIAAGGAIFPALNLSPQYAYFFNLIYGGLVILSFLSCLMNFVARKEGFNNTWINYFVPFTRDYGGPSSPSELSSDQAGSIPDPVLWLAGAYFMLVTMLSVGYGDITPHTNPEIIVCMFALIAGIVFFGILLGSIAEALNDLNKESKRIARYRARMEQVDKWMSRRHLPKSLRSRIGHHYQEEWLMEAEAVEEVQIMEELPHSLRREIAFNINRKIFQQLSVFYDFPAQELAAICGMMMPLQLPAGADVCEADDVADCIWILHEGVVVEVDKQGMESHERHAPALLGETALLRELDNQYHFRPCALRTHQMCLLWVIPMRDLLPLLKRHPQLYHKACSQVVPKVLMDYLTIDPLEAVTMSGVAPPMHHEQDGQGGRARPGNASDGKKGSNGSVTWHDHHHAANASKDGGQLSKGSSGPSQGGSKQNLQSTKSAGNITSKPSWTKLQQDNLKAKKARTHHQSQGFNGLVQ</sequence>
<feature type="transmembrane region" description="Helical" evidence="4">
    <location>
        <begin position="358"/>
        <end position="376"/>
    </location>
</feature>
<keyword evidence="1" id="KW-0633">Potassium transport</keyword>
<keyword evidence="4" id="KW-1133">Transmembrane helix</keyword>
<feature type="domain" description="Cyclic nucleotide-binding" evidence="5">
    <location>
        <begin position="495"/>
        <end position="616"/>
    </location>
</feature>
<feature type="compositionally biased region" description="Low complexity" evidence="3">
    <location>
        <begin position="681"/>
        <end position="698"/>
    </location>
</feature>
<feature type="transmembrane region" description="Helical" evidence="4">
    <location>
        <begin position="138"/>
        <end position="157"/>
    </location>
</feature>
<proteinExistence type="predicted"/>
<keyword evidence="2" id="KW-0813">Transport</keyword>
<evidence type="ECO:0000259" key="5">
    <source>
        <dbReference type="PROSITE" id="PS50042"/>
    </source>
</evidence>
<keyword evidence="2" id="KW-0851">Voltage-gated channel</keyword>
<keyword evidence="1" id="KW-0630">Potassium</keyword>
<dbReference type="SUPFAM" id="SSF51206">
    <property type="entry name" value="cAMP-binding domain-like"/>
    <property type="match status" value="1"/>
</dbReference>
<dbReference type="PROSITE" id="PS50042">
    <property type="entry name" value="CNMP_BINDING_3"/>
    <property type="match status" value="1"/>
</dbReference>
<keyword evidence="2" id="KW-0407">Ion channel</keyword>
<reference evidence="6 7" key="1">
    <citation type="submission" date="2023-10" db="EMBL/GenBank/DDBJ databases">
        <authorList>
            <person name="Maclean D."/>
            <person name="Macfadyen A."/>
        </authorList>
    </citation>
    <scope>NUCLEOTIDE SEQUENCE [LARGE SCALE GENOMIC DNA]</scope>
</reference>
<evidence type="ECO:0000313" key="7">
    <source>
        <dbReference type="Proteomes" id="UP001314263"/>
    </source>
</evidence>
<organism evidence="6 7">
    <name type="scientific">Coccomyxa viridis</name>
    <dbReference type="NCBI Taxonomy" id="1274662"/>
    <lineage>
        <taxon>Eukaryota</taxon>
        <taxon>Viridiplantae</taxon>
        <taxon>Chlorophyta</taxon>
        <taxon>core chlorophytes</taxon>
        <taxon>Trebouxiophyceae</taxon>
        <taxon>Trebouxiophyceae incertae sedis</taxon>
        <taxon>Coccomyxaceae</taxon>
        <taxon>Coccomyxa</taxon>
    </lineage>
</organism>
<name>A0AAV1IJB3_9CHLO</name>
<dbReference type="Gene3D" id="2.60.120.10">
    <property type="entry name" value="Jelly Rolls"/>
    <property type="match status" value="1"/>
</dbReference>
<dbReference type="SMART" id="SM00100">
    <property type="entry name" value="cNMP"/>
    <property type="match status" value="1"/>
</dbReference>
<dbReference type="InterPro" id="IPR013099">
    <property type="entry name" value="K_chnl_dom"/>
</dbReference>
<accession>A0AAV1IJB3</accession>
<dbReference type="PANTHER" id="PTHR45743">
    <property type="entry name" value="POTASSIUM CHANNEL AKT1"/>
    <property type="match status" value="1"/>
</dbReference>
<keyword evidence="2" id="KW-0406">Ion transport</keyword>
<dbReference type="Pfam" id="PF07885">
    <property type="entry name" value="Ion_trans_2"/>
    <property type="match status" value="1"/>
</dbReference>
<feature type="compositionally biased region" description="Polar residues" evidence="3">
    <location>
        <begin position="733"/>
        <end position="742"/>
    </location>
</feature>
<keyword evidence="7" id="KW-1185">Reference proteome</keyword>
<feature type="transmembrane region" description="Helical" evidence="4">
    <location>
        <begin position="294"/>
        <end position="317"/>
    </location>
</feature>
<dbReference type="Proteomes" id="UP001314263">
    <property type="component" value="Unassembled WGS sequence"/>
</dbReference>
<dbReference type="InterPro" id="IPR000595">
    <property type="entry name" value="cNMP-bd_dom"/>
</dbReference>
<evidence type="ECO:0000313" key="6">
    <source>
        <dbReference type="EMBL" id="CAK0787224.1"/>
    </source>
</evidence>
<keyword evidence="4" id="KW-0812">Transmembrane</keyword>
<keyword evidence="1" id="KW-0631">Potassium channel</keyword>
<feature type="transmembrane region" description="Helical" evidence="4">
    <location>
        <begin position="169"/>
        <end position="196"/>
    </location>
</feature>
<feature type="transmembrane region" description="Helical" evidence="4">
    <location>
        <begin position="217"/>
        <end position="236"/>
    </location>
</feature>
<evidence type="ECO:0000256" key="3">
    <source>
        <dbReference type="SAM" id="MobiDB-lite"/>
    </source>
</evidence>
<feature type="region of interest" description="Disordered" evidence="3">
    <location>
        <begin position="1"/>
        <end position="22"/>
    </location>
</feature>
<dbReference type="SUPFAM" id="SSF81324">
    <property type="entry name" value="Voltage-gated potassium channels"/>
    <property type="match status" value="1"/>
</dbReference>
<feature type="region of interest" description="Disordered" evidence="3">
    <location>
        <begin position="636"/>
        <end position="742"/>
    </location>
</feature>
<evidence type="ECO:0000256" key="2">
    <source>
        <dbReference type="ARBA" id="ARBA00022882"/>
    </source>
</evidence>
<dbReference type="EMBL" id="CAUYUE010000016">
    <property type="protein sequence ID" value="CAK0787224.1"/>
    <property type="molecule type" value="Genomic_DNA"/>
</dbReference>
<dbReference type="InterPro" id="IPR018490">
    <property type="entry name" value="cNMP-bd_dom_sf"/>
</dbReference>
<dbReference type="InterPro" id="IPR045319">
    <property type="entry name" value="KAT/AKT"/>
</dbReference>
<dbReference type="InterPro" id="IPR014710">
    <property type="entry name" value="RmlC-like_jellyroll"/>
</dbReference>
<evidence type="ECO:0000256" key="4">
    <source>
        <dbReference type="SAM" id="Phobius"/>
    </source>
</evidence>
<evidence type="ECO:0000256" key="1">
    <source>
        <dbReference type="ARBA" id="ARBA00022826"/>
    </source>
</evidence>
<dbReference type="Gene3D" id="1.10.287.70">
    <property type="match status" value="1"/>
</dbReference>
<dbReference type="CDD" id="cd00038">
    <property type="entry name" value="CAP_ED"/>
    <property type="match status" value="1"/>
</dbReference>